<evidence type="ECO:0000313" key="2">
    <source>
        <dbReference type="EMBL" id="TDL42992.1"/>
    </source>
</evidence>
<name>A0A4R5YDM3_KOCRO</name>
<comment type="caution">
    <text evidence="2">The sequence shown here is derived from an EMBL/GenBank/DDBJ whole genome shotgun (WGS) entry which is preliminary data.</text>
</comment>
<feature type="compositionally biased region" description="Acidic residues" evidence="1">
    <location>
        <begin position="226"/>
        <end position="235"/>
    </location>
</feature>
<sequence length="248" mass="26242">MPGIEASLETQRTTWAQAAESFGTTMHVEAQHTRLVRHDHSDAGGAIAADGWRCTLRARVPPGPAARDTAADLPRAGDVLHRPAPSHGQLAPIGSVEQRRHHMMNTESFGAAGMALGIVLAASACASTGHGLAVLDSESSTRPVPQVIRSDEQFAGDSARYLGEIDGYSYFAARPASGVDHEACLIQVGATSGDWIGGCSTIRSDKVVELSGGLPRQDVALVTDDPSTDTLEEAGWEQQAENLWQRPN</sequence>
<gene>
    <name evidence="2" type="ORF">E2R59_09225</name>
</gene>
<feature type="compositionally biased region" description="Polar residues" evidence="1">
    <location>
        <begin position="239"/>
        <end position="248"/>
    </location>
</feature>
<reference evidence="2 3" key="1">
    <citation type="submission" date="2019-03" db="EMBL/GenBank/DDBJ databases">
        <title>Genome Sequencing and Assembly of Various Microbes Isolated from Partially Reclaimed Soil and Acid Mine Drainage (AMD) Site.</title>
        <authorList>
            <person name="Steinbock B."/>
            <person name="Bechtold R."/>
            <person name="Sevigny J.L."/>
            <person name="Thomas D."/>
            <person name="Cuthill L.R."/>
            <person name="Aveiro Johannsen E.J."/>
            <person name="Thomas K."/>
            <person name="Ghosh A."/>
        </authorList>
    </citation>
    <scope>NUCLEOTIDE SEQUENCE [LARGE SCALE GENOMIC DNA]</scope>
    <source>
        <strain evidence="2 3">S-A3</strain>
    </source>
</reference>
<proteinExistence type="predicted"/>
<evidence type="ECO:0000256" key="1">
    <source>
        <dbReference type="SAM" id="MobiDB-lite"/>
    </source>
</evidence>
<dbReference type="EMBL" id="SMZT01000003">
    <property type="protein sequence ID" value="TDL42992.1"/>
    <property type="molecule type" value="Genomic_DNA"/>
</dbReference>
<feature type="region of interest" description="Disordered" evidence="1">
    <location>
        <begin position="221"/>
        <end position="248"/>
    </location>
</feature>
<accession>A0A4R5YDM3</accession>
<protein>
    <submittedName>
        <fullName evidence="2">Uncharacterized protein</fullName>
    </submittedName>
</protein>
<organism evidence="2 3">
    <name type="scientific">Kocuria rosea</name>
    <name type="common">Deinococcus erythromyxa</name>
    <name type="synonym">Micrococcus rubens</name>
    <dbReference type="NCBI Taxonomy" id="1275"/>
    <lineage>
        <taxon>Bacteria</taxon>
        <taxon>Bacillati</taxon>
        <taxon>Actinomycetota</taxon>
        <taxon>Actinomycetes</taxon>
        <taxon>Micrococcales</taxon>
        <taxon>Micrococcaceae</taxon>
        <taxon>Kocuria</taxon>
    </lineage>
</organism>
<dbReference type="Proteomes" id="UP000295163">
    <property type="component" value="Unassembled WGS sequence"/>
</dbReference>
<dbReference type="AlphaFoldDB" id="A0A4R5YDM3"/>
<evidence type="ECO:0000313" key="3">
    <source>
        <dbReference type="Proteomes" id="UP000295163"/>
    </source>
</evidence>